<dbReference type="PANTHER" id="PTHR43677">
    <property type="entry name" value="SHORT-CHAIN DEHYDROGENASE/REDUCTASE"/>
    <property type="match status" value="1"/>
</dbReference>
<dbReference type="Gene3D" id="3.90.180.10">
    <property type="entry name" value="Medium-chain alcohol dehydrogenases, catalytic domain"/>
    <property type="match status" value="1"/>
</dbReference>
<dbReference type="Proteomes" id="UP000222531">
    <property type="component" value="Unassembled WGS sequence"/>
</dbReference>
<reference evidence="2 3" key="1">
    <citation type="journal article" date="2017" name="Biochemistry">
        <title>Identification of the Biosynthetic Pathway for the Antibiotic Bicyclomycin.</title>
        <authorList>
            <person name="Patteson J."/>
            <person name="Cai W."/>
            <person name="Johnson R.A."/>
            <person name="Santa Maria K."/>
            <person name="Li B."/>
        </authorList>
    </citation>
    <scope>NUCLEOTIDE SEQUENCE [LARGE SCALE GENOMIC DNA]</scope>
    <source>
        <strain evidence="2 3">ATCC 21532</strain>
    </source>
</reference>
<dbReference type="Pfam" id="PF00107">
    <property type="entry name" value="ADH_zinc_N"/>
    <property type="match status" value="1"/>
</dbReference>
<dbReference type="GO" id="GO:0016491">
    <property type="term" value="F:oxidoreductase activity"/>
    <property type="evidence" value="ECO:0007669"/>
    <property type="project" value="InterPro"/>
</dbReference>
<feature type="domain" description="Enoyl reductase (ER)" evidence="1">
    <location>
        <begin position="10"/>
        <end position="315"/>
    </location>
</feature>
<sequence length="317" mass="33271">MHAAVVRTIGQPPVYGEFPDPTPQEGEVLINVRAAALTNLGKLVTYDPDYSAGAEVPFVAGVEGVGTLQDGTRVGFAAQRPPYGSMGELTVSFAPLAFPVPDGVSDATAAALINPGFSSWLPFASQLKLEAGAKVLILGATGVAGKLAVQIAKHLGAGRVVAAGRNRAALEQLPSLGADRVVSLDQPEEKIAAEFAQEAGEHGFDVVLDYIWGRPAEIFLGSLPRSLEAEGEVRYVQLGNSAGPTATIEGNALRRAGITIIGTGSMPSLDIVKDVWERMTDAVVKGSLTIDVDEVPLSEVHDAWNRETPGRRLVFVV</sequence>
<dbReference type="InterPro" id="IPR036291">
    <property type="entry name" value="NAD(P)-bd_dom_sf"/>
</dbReference>
<comment type="caution">
    <text evidence="2">The sequence shown here is derived from an EMBL/GenBank/DDBJ whole genome shotgun (WGS) entry which is preliminary data.</text>
</comment>
<dbReference type="InterPro" id="IPR020843">
    <property type="entry name" value="ER"/>
</dbReference>
<dbReference type="OrthoDB" id="9787435at2"/>
<gene>
    <name evidence="2" type="ORF">BLA24_02605</name>
</gene>
<dbReference type="SUPFAM" id="SSF51735">
    <property type="entry name" value="NAD(P)-binding Rossmann-fold domains"/>
    <property type="match status" value="1"/>
</dbReference>
<dbReference type="InterPro" id="IPR013149">
    <property type="entry name" value="ADH-like_C"/>
</dbReference>
<dbReference type="RefSeq" id="WP_099197626.1">
    <property type="nucleotide sequence ID" value="NZ_JBIRXA010000023.1"/>
</dbReference>
<proteinExistence type="predicted"/>
<dbReference type="EMBL" id="NHZO01000037">
    <property type="protein sequence ID" value="PHQ53224.1"/>
    <property type="molecule type" value="Genomic_DNA"/>
</dbReference>
<keyword evidence="3" id="KW-1185">Reference proteome</keyword>
<protein>
    <recommendedName>
        <fullName evidence="1">Enoyl reductase (ER) domain-containing protein</fullName>
    </recommendedName>
</protein>
<evidence type="ECO:0000313" key="3">
    <source>
        <dbReference type="Proteomes" id="UP000222531"/>
    </source>
</evidence>
<dbReference type="SMR" id="A0A2G1XPR0"/>
<dbReference type="SMART" id="SM00829">
    <property type="entry name" value="PKS_ER"/>
    <property type="match status" value="1"/>
</dbReference>
<evidence type="ECO:0000313" key="2">
    <source>
        <dbReference type="EMBL" id="PHQ53224.1"/>
    </source>
</evidence>
<dbReference type="InterPro" id="IPR011032">
    <property type="entry name" value="GroES-like_sf"/>
</dbReference>
<dbReference type="Gene3D" id="3.40.50.720">
    <property type="entry name" value="NAD(P)-binding Rossmann-like Domain"/>
    <property type="match status" value="1"/>
</dbReference>
<organism evidence="2 3">
    <name type="scientific">Streptomyces cinnamoneus</name>
    <name type="common">Streptoverticillium cinnamoneum</name>
    <dbReference type="NCBI Taxonomy" id="53446"/>
    <lineage>
        <taxon>Bacteria</taxon>
        <taxon>Bacillati</taxon>
        <taxon>Actinomycetota</taxon>
        <taxon>Actinomycetes</taxon>
        <taxon>Kitasatosporales</taxon>
        <taxon>Streptomycetaceae</taxon>
        <taxon>Streptomyces</taxon>
        <taxon>Streptomyces cinnamoneus group</taxon>
    </lineage>
</organism>
<dbReference type="PANTHER" id="PTHR43677:SF11">
    <property type="entry name" value="ZINC-CONTAINING ALCOHOL DEHYDROGENASE"/>
    <property type="match status" value="1"/>
</dbReference>
<name>A0A2G1XPR0_STRCJ</name>
<accession>A0A2G1XPR0</accession>
<evidence type="ECO:0000259" key="1">
    <source>
        <dbReference type="SMART" id="SM00829"/>
    </source>
</evidence>
<dbReference type="AlphaFoldDB" id="A0A2G1XPR0"/>
<dbReference type="InterPro" id="IPR051397">
    <property type="entry name" value="Zn-ADH-like_protein"/>
</dbReference>
<dbReference type="SUPFAM" id="SSF50129">
    <property type="entry name" value="GroES-like"/>
    <property type="match status" value="1"/>
</dbReference>